<protein>
    <recommendedName>
        <fullName evidence="1">HD/PDEase domain-containing protein</fullName>
    </recommendedName>
</protein>
<dbReference type="InterPro" id="IPR003607">
    <property type="entry name" value="HD/PDEase_dom"/>
</dbReference>
<name>A0AAV2YJJ2_9STRA</name>
<dbReference type="Gene3D" id="1.10.472.50">
    <property type="entry name" value="HD-domain/PDEase-like"/>
    <property type="match status" value="1"/>
</dbReference>
<dbReference type="CDD" id="cd00077">
    <property type="entry name" value="HDc"/>
    <property type="match status" value="1"/>
</dbReference>
<dbReference type="InterPro" id="IPR006674">
    <property type="entry name" value="HD_domain"/>
</dbReference>
<keyword evidence="3" id="KW-1185">Reference proteome</keyword>
<dbReference type="PANTHER" id="PTHR33594:SF1">
    <property type="entry name" value="HD_PDEASE DOMAIN-CONTAINING PROTEIN"/>
    <property type="match status" value="1"/>
</dbReference>
<comment type="caution">
    <text evidence="2">The sequence shown here is derived from an EMBL/GenBank/DDBJ whole genome shotgun (WGS) entry which is preliminary data.</text>
</comment>
<dbReference type="SMART" id="SM00471">
    <property type="entry name" value="HDc"/>
    <property type="match status" value="1"/>
</dbReference>
<evidence type="ECO:0000259" key="1">
    <source>
        <dbReference type="SMART" id="SM00471"/>
    </source>
</evidence>
<dbReference type="Pfam" id="PF01966">
    <property type="entry name" value="HD"/>
    <property type="match status" value="1"/>
</dbReference>
<evidence type="ECO:0000313" key="3">
    <source>
        <dbReference type="Proteomes" id="UP001146120"/>
    </source>
</evidence>
<dbReference type="Gene3D" id="1.20.58.1910">
    <property type="match status" value="1"/>
</dbReference>
<dbReference type="EMBL" id="DAKRPA010000215">
    <property type="protein sequence ID" value="DAZ95180.1"/>
    <property type="molecule type" value="Genomic_DNA"/>
</dbReference>
<proteinExistence type="predicted"/>
<sequence length="225" mass="25475">MSTIANTPLVDQTAEFVREQLKSNDASHDWSHIERVWTIARRLAQEEGVPAASIEVVDLAALLHDIDDWKYQDENGGETKRAEKFLRSQNASDELIAQVMKIINGMGFKEELGGTPRDVSTEFGCVQDADRLDAIGAIGIARCFTYGGFKKRALYDPEIPCTAEVTQEQYMDKSRAAPTINHFYEKLLKLCGMMKTDAGRRLADERHKFMEQFLEQFHNEVEGRA</sequence>
<dbReference type="Proteomes" id="UP001146120">
    <property type="component" value="Unassembled WGS sequence"/>
</dbReference>
<organism evidence="2 3">
    <name type="scientific">Lagenidium giganteum</name>
    <dbReference type="NCBI Taxonomy" id="4803"/>
    <lineage>
        <taxon>Eukaryota</taxon>
        <taxon>Sar</taxon>
        <taxon>Stramenopiles</taxon>
        <taxon>Oomycota</taxon>
        <taxon>Peronosporomycetes</taxon>
        <taxon>Pythiales</taxon>
        <taxon>Pythiaceae</taxon>
    </lineage>
</organism>
<reference evidence="2" key="1">
    <citation type="submission" date="2022-11" db="EMBL/GenBank/DDBJ databases">
        <authorList>
            <person name="Morgan W.R."/>
            <person name="Tartar A."/>
        </authorList>
    </citation>
    <scope>NUCLEOTIDE SEQUENCE</scope>
    <source>
        <strain evidence="2">ARSEF 373</strain>
    </source>
</reference>
<reference evidence="2" key="2">
    <citation type="journal article" date="2023" name="Microbiol Resour">
        <title>Decontamination and Annotation of the Draft Genome Sequence of the Oomycete Lagenidium giganteum ARSEF 373.</title>
        <authorList>
            <person name="Morgan W.R."/>
            <person name="Tartar A."/>
        </authorList>
    </citation>
    <scope>NUCLEOTIDE SEQUENCE</scope>
    <source>
        <strain evidence="2">ARSEF 373</strain>
    </source>
</reference>
<dbReference type="AlphaFoldDB" id="A0AAV2YJJ2"/>
<evidence type="ECO:0000313" key="2">
    <source>
        <dbReference type="EMBL" id="DAZ95180.1"/>
    </source>
</evidence>
<feature type="domain" description="HD/PDEase" evidence="1">
    <location>
        <begin position="25"/>
        <end position="144"/>
    </location>
</feature>
<gene>
    <name evidence="2" type="ORF">N0F65_012434</name>
</gene>
<dbReference type="SUPFAM" id="SSF109604">
    <property type="entry name" value="HD-domain/PDEase-like"/>
    <property type="match status" value="1"/>
</dbReference>
<dbReference type="PANTHER" id="PTHR33594">
    <property type="entry name" value="SUPERFAMILY HYDROLASE, PUTATIVE (AFU_ORTHOLOGUE AFUA_1G03035)-RELATED"/>
    <property type="match status" value="1"/>
</dbReference>
<accession>A0AAV2YJJ2</accession>